<feature type="region of interest" description="Disordered" evidence="7">
    <location>
        <begin position="127"/>
        <end position="149"/>
    </location>
</feature>
<evidence type="ECO:0000256" key="6">
    <source>
        <dbReference type="ARBA" id="ARBA00023242"/>
    </source>
</evidence>
<dbReference type="InterPro" id="IPR036864">
    <property type="entry name" value="Zn2-C6_fun-type_DNA-bd_sf"/>
</dbReference>
<dbReference type="Pfam" id="PF04082">
    <property type="entry name" value="Fungal_trans"/>
    <property type="match status" value="1"/>
</dbReference>
<sequence>MEQTISPRSCYRCNKKKIRCNRISPCQRCAQANVECISPPPGQARRRRKRPLKAELTTRLKLLEEKVQRLNNEGSSPDRSPLDPTRGSIGTEEKQCGKLLVGETTNRYVNHQALNSLLDQVAELRGVLDSPSSSEEDNSPSPQPGLAATRSSGAAFLGYRSLAHSLRSYHLSPVDSQVLWDTYEKNISPLIPILHKPSTRNLISNASANPESLDENSEALVFAVYFAALTSMEPDDCASQLREAHPDLIQHYRFATEQAVARAGFLHTHSLTVLQALVLLLLCVRGPGDTQLVWVMTAVVNRLGQRLGLHRDGSHSGLSPFQIEMRRRLWWQIYLLDTGSSEYNAMGAQMQEIDHDTKLPLNINDEDISPDSPDFPNEHSNFTELTFFLTRCDFTVMLRQFQKRAPLLSIEEREQAMSELSSTLEHRRLQYSTEVVEFGHLLETNENTTQWAWFFETYEQWHAFAFLLSEICTRPISPLTDRAWRVADLVYRRWKGGRFEDSGVLWKSASRLMKRAATIWTQKQKQSQDENTNETGIWIELGLPPPPLYSHSF</sequence>
<evidence type="ECO:0000256" key="3">
    <source>
        <dbReference type="ARBA" id="ARBA00023015"/>
    </source>
</evidence>
<dbReference type="Gene3D" id="4.10.240.10">
    <property type="entry name" value="Zn(2)-C6 fungal-type DNA-binding domain"/>
    <property type="match status" value="1"/>
</dbReference>
<dbReference type="InterPro" id="IPR001138">
    <property type="entry name" value="Zn2Cys6_DnaBD"/>
</dbReference>
<dbReference type="EMBL" id="JBFXLS010000005">
    <property type="protein sequence ID" value="KAL2832865.1"/>
    <property type="molecule type" value="Genomic_DNA"/>
</dbReference>
<dbReference type="PROSITE" id="PS50048">
    <property type="entry name" value="ZN2_CY6_FUNGAL_2"/>
    <property type="match status" value="1"/>
</dbReference>
<evidence type="ECO:0000313" key="10">
    <source>
        <dbReference type="Proteomes" id="UP001610335"/>
    </source>
</evidence>
<feature type="compositionally biased region" description="Polar residues" evidence="7">
    <location>
        <begin position="69"/>
        <end position="78"/>
    </location>
</feature>
<feature type="domain" description="Zn(2)-C6 fungal-type" evidence="8">
    <location>
        <begin position="9"/>
        <end position="38"/>
    </location>
</feature>
<proteinExistence type="predicted"/>
<dbReference type="InterPro" id="IPR007219">
    <property type="entry name" value="XnlR_reg_dom"/>
</dbReference>
<keyword evidence="3" id="KW-0805">Transcription regulation</keyword>
<feature type="region of interest" description="Disordered" evidence="7">
    <location>
        <begin position="69"/>
        <end position="94"/>
    </location>
</feature>
<evidence type="ECO:0000259" key="8">
    <source>
        <dbReference type="PROSITE" id="PS50048"/>
    </source>
</evidence>
<protein>
    <submittedName>
        <fullName evidence="9">Fungal-specific transcription factor domain-containing protein</fullName>
    </submittedName>
</protein>
<dbReference type="PANTHER" id="PTHR31001:SF50">
    <property type="entry name" value="ZN(II)2CYS6 TRANSCRIPTION FACTOR (EUROFUNG)"/>
    <property type="match status" value="1"/>
</dbReference>
<organism evidence="9 10">
    <name type="scientific">Aspergillus cavernicola</name>
    <dbReference type="NCBI Taxonomy" id="176166"/>
    <lineage>
        <taxon>Eukaryota</taxon>
        <taxon>Fungi</taxon>
        <taxon>Dikarya</taxon>
        <taxon>Ascomycota</taxon>
        <taxon>Pezizomycotina</taxon>
        <taxon>Eurotiomycetes</taxon>
        <taxon>Eurotiomycetidae</taxon>
        <taxon>Eurotiales</taxon>
        <taxon>Aspergillaceae</taxon>
        <taxon>Aspergillus</taxon>
        <taxon>Aspergillus subgen. Nidulantes</taxon>
    </lineage>
</organism>
<keyword evidence="5" id="KW-0804">Transcription</keyword>
<keyword evidence="10" id="KW-1185">Reference proteome</keyword>
<gene>
    <name evidence="9" type="ORF">BDW59DRAFT_169159</name>
</gene>
<evidence type="ECO:0000256" key="5">
    <source>
        <dbReference type="ARBA" id="ARBA00023163"/>
    </source>
</evidence>
<accession>A0ABR4IYR1</accession>
<name>A0ABR4IYR1_9EURO</name>
<evidence type="ECO:0000256" key="1">
    <source>
        <dbReference type="ARBA" id="ARBA00004123"/>
    </source>
</evidence>
<dbReference type="SMART" id="SM00906">
    <property type="entry name" value="Fungal_trans"/>
    <property type="match status" value="1"/>
</dbReference>
<evidence type="ECO:0000313" key="9">
    <source>
        <dbReference type="EMBL" id="KAL2832865.1"/>
    </source>
</evidence>
<comment type="subcellular location">
    <subcellularLocation>
        <location evidence="1">Nucleus</location>
    </subcellularLocation>
</comment>
<comment type="caution">
    <text evidence="9">The sequence shown here is derived from an EMBL/GenBank/DDBJ whole genome shotgun (WGS) entry which is preliminary data.</text>
</comment>
<dbReference type="SMART" id="SM00066">
    <property type="entry name" value="GAL4"/>
    <property type="match status" value="1"/>
</dbReference>
<reference evidence="9 10" key="1">
    <citation type="submission" date="2024-07" db="EMBL/GenBank/DDBJ databases">
        <title>Section-level genome sequencing and comparative genomics of Aspergillus sections Usti and Cavernicolus.</title>
        <authorList>
            <consortium name="Lawrence Berkeley National Laboratory"/>
            <person name="Nybo J.L."/>
            <person name="Vesth T.C."/>
            <person name="Theobald S."/>
            <person name="Frisvad J.C."/>
            <person name="Larsen T.O."/>
            <person name="Kjaerboelling I."/>
            <person name="Rothschild-Mancinelli K."/>
            <person name="Lyhne E.K."/>
            <person name="Kogle M.E."/>
            <person name="Barry K."/>
            <person name="Clum A."/>
            <person name="Na H."/>
            <person name="Ledsgaard L."/>
            <person name="Lin J."/>
            <person name="Lipzen A."/>
            <person name="Kuo A."/>
            <person name="Riley R."/>
            <person name="Mondo S."/>
            <person name="LaButti K."/>
            <person name="Haridas S."/>
            <person name="Pangalinan J."/>
            <person name="Salamov A.A."/>
            <person name="Simmons B.A."/>
            <person name="Magnuson J.K."/>
            <person name="Chen J."/>
            <person name="Drula E."/>
            <person name="Henrissat B."/>
            <person name="Wiebenga A."/>
            <person name="Lubbers R.J."/>
            <person name="Gomes A.C."/>
            <person name="Makela M.R."/>
            <person name="Stajich J."/>
            <person name="Grigoriev I.V."/>
            <person name="Mortensen U.H."/>
            <person name="De vries R.P."/>
            <person name="Baker S.E."/>
            <person name="Andersen M.R."/>
        </authorList>
    </citation>
    <scope>NUCLEOTIDE SEQUENCE [LARGE SCALE GENOMIC DNA]</scope>
    <source>
        <strain evidence="9 10">CBS 600.67</strain>
    </source>
</reference>
<keyword evidence="2" id="KW-0479">Metal-binding</keyword>
<evidence type="ECO:0000256" key="7">
    <source>
        <dbReference type="SAM" id="MobiDB-lite"/>
    </source>
</evidence>
<dbReference type="SUPFAM" id="SSF57701">
    <property type="entry name" value="Zn2/Cys6 DNA-binding domain"/>
    <property type="match status" value="1"/>
</dbReference>
<dbReference type="Pfam" id="PF00172">
    <property type="entry name" value="Zn_clus"/>
    <property type="match status" value="1"/>
</dbReference>
<keyword evidence="4" id="KW-0238">DNA-binding</keyword>
<dbReference type="CDD" id="cd12148">
    <property type="entry name" value="fungal_TF_MHR"/>
    <property type="match status" value="1"/>
</dbReference>
<evidence type="ECO:0000256" key="2">
    <source>
        <dbReference type="ARBA" id="ARBA00022723"/>
    </source>
</evidence>
<keyword evidence="6" id="KW-0539">Nucleus</keyword>
<dbReference type="Proteomes" id="UP001610335">
    <property type="component" value="Unassembled WGS sequence"/>
</dbReference>
<evidence type="ECO:0000256" key="4">
    <source>
        <dbReference type="ARBA" id="ARBA00023125"/>
    </source>
</evidence>
<dbReference type="InterPro" id="IPR050613">
    <property type="entry name" value="Sec_Metabolite_Reg"/>
</dbReference>
<dbReference type="PANTHER" id="PTHR31001">
    <property type="entry name" value="UNCHARACTERIZED TRANSCRIPTIONAL REGULATORY PROTEIN"/>
    <property type="match status" value="1"/>
</dbReference>
<dbReference type="CDD" id="cd00067">
    <property type="entry name" value="GAL4"/>
    <property type="match status" value="1"/>
</dbReference>